<organism evidence="2 3">
    <name type="scientific">Venturia nashicola</name>
    <dbReference type="NCBI Taxonomy" id="86259"/>
    <lineage>
        <taxon>Eukaryota</taxon>
        <taxon>Fungi</taxon>
        <taxon>Dikarya</taxon>
        <taxon>Ascomycota</taxon>
        <taxon>Pezizomycotina</taxon>
        <taxon>Dothideomycetes</taxon>
        <taxon>Pleosporomycetidae</taxon>
        <taxon>Venturiales</taxon>
        <taxon>Venturiaceae</taxon>
        <taxon>Venturia</taxon>
    </lineage>
</organism>
<dbReference type="EMBL" id="SNSC02000024">
    <property type="protein sequence ID" value="TID14074.1"/>
    <property type="molecule type" value="Genomic_DNA"/>
</dbReference>
<feature type="region of interest" description="Disordered" evidence="1">
    <location>
        <begin position="128"/>
        <end position="148"/>
    </location>
</feature>
<evidence type="ECO:0000256" key="1">
    <source>
        <dbReference type="SAM" id="MobiDB-lite"/>
    </source>
</evidence>
<evidence type="ECO:0000313" key="3">
    <source>
        <dbReference type="Proteomes" id="UP000298493"/>
    </source>
</evidence>
<evidence type="ECO:0000313" key="2">
    <source>
        <dbReference type="EMBL" id="TID14074.1"/>
    </source>
</evidence>
<dbReference type="AlphaFoldDB" id="A0A4Z1P1I0"/>
<gene>
    <name evidence="2" type="ORF">E6O75_ATG07306</name>
</gene>
<comment type="caution">
    <text evidence="2">The sequence shown here is derived from an EMBL/GenBank/DDBJ whole genome shotgun (WGS) entry which is preliminary data.</text>
</comment>
<reference evidence="2 3" key="1">
    <citation type="submission" date="2019-04" db="EMBL/GenBank/DDBJ databases">
        <title>High contiguity whole genome sequence and gene annotation resource for two Venturia nashicola isolates.</title>
        <authorList>
            <person name="Prokchorchik M."/>
            <person name="Won K."/>
            <person name="Lee Y."/>
            <person name="Choi E.D."/>
            <person name="Segonzac C."/>
            <person name="Sohn K.H."/>
        </authorList>
    </citation>
    <scope>NUCLEOTIDE SEQUENCE [LARGE SCALE GENOMIC DNA]</scope>
    <source>
        <strain evidence="2 3">PRI2</strain>
    </source>
</reference>
<accession>A0A4Z1P1I0</accession>
<proteinExistence type="predicted"/>
<protein>
    <submittedName>
        <fullName evidence="2">Uncharacterized protein</fullName>
    </submittedName>
</protein>
<sequence>MFTLPFRQASHRRNRLDHKFVTSSLQESKKITVTVEEIEEIQLSDYTPTVEQLPGTISGQVETFAQKLSPSPHQEYAAIEKPPRYKPYLAGVFDTPSPPPLPPTPRIRPIKHPSIRAWGCHRKEKKRADSFTDAPDNIPFTAPDILPLTPPATPPTKSMLSDINGIPRLSLKRAHSLDRDEEETPISEVREKKLRRTVPEPRSFDLTCLRHVWHEKHVYRVDPRENGKAFEWRGSQGYTETPVHAKEPTETNRYIDCDETFPACPECSSTDRTCDGTSQPSSWEVFINQHDRSSGTSGHRIIQAPDGIPALLCINVRRLTTGLSKHILHRPNVAHVRKNCFNGRAMGKGWYLGRCGGKDYLTLVSTKDEYALIDAALVESDTLIDGL</sequence>
<dbReference type="Proteomes" id="UP000298493">
    <property type="component" value="Unassembled WGS sequence"/>
</dbReference>
<name>A0A4Z1P1I0_9PEZI</name>
<keyword evidence="3" id="KW-1185">Reference proteome</keyword>